<evidence type="ECO:0008006" key="5">
    <source>
        <dbReference type="Google" id="ProtNLM"/>
    </source>
</evidence>
<name>A0ABT3TNR2_9GAMM</name>
<keyword evidence="4" id="KW-1185">Reference proteome</keyword>
<dbReference type="SUPFAM" id="SSF48452">
    <property type="entry name" value="TPR-like"/>
    <property type="match status" value="1"/>
</dbReference>
<organism evidence="3 4">
    <name type="scientific">Candidatus Litorirhabdus singularis</name>
    <dbReference type="NCBI Taxonomy" id="2518993"/>
    <lineage>
        <taxon>Bacteria</taxon>
        <taxon>Pseudomonadati</taxon>
        <taxon>Pseudomonadota</taxon>
        <taxon>Gammaproteobacteria</taxon>
        <taxon>Cellvibrionales</taxon>
        <taxon>Halieaceae</taxon>
        <taxon>Candidatus Litorirhabdus</taxon>
    </lineage>
</organism>
<dbReference type="EMBL" id="SHNN01000007">
    <property type="protein sequence ID" value="MCX2983405.1"/>
    <property type="molecule type" value="Genomic_DNA"/>
</dbReference>
<keyword evidence="1" id="KW-0802">TPR repeat</keyword>
<dbReference type="RefSeq" id="WP_279247441.1">
    <property type="nucleotide sequence ID" value="NZ_SHNN01000007.1"/>
</dbReference>
<dbReference type="Proteomes" id="UP001143362">
    <property type="component" value="Unassembled WGS sequence"/>
</dbReference>
<gene>
    <name evidence="3" type="ORF">EYC98_21305</name>
</gene>
<keyword evidence="2" id="KW-0175">Coiled coil</keyword>
<reference evidence="3" key="1">
    <citation type="submission" date="2019-02" db="EMBL/GenBank/DDBJ databases">
        <authorList>
            <person name="Li S.-H."/>
        </authorList>
    </citation>
    <scope>NUCLEOTIDE SEQUENCE</scope>
    <source>
        <strain evidence="3">IMCC14734</strain>
    </source>
</reference>
<feature type="repeat" description="TPR" evidence="1">
    <location>
        <begin position="509"/>
        <end position="542"/>
    </location>
</feature>
<evidence type="ECO:0000313" key="4">
    <source>
        <dbReference type="Proteomes" id="UP001143362"/>
    </source>
</evidence>
<evidence type="ECO:0000256" key="1">
    <source>
        <dbReference type="PROSITE-ProRule" id="PRU00339"/>
    </source>
</evidence>
<sequence>MKIGGLRIFIFITMILIPCTSQAEEEARKNLRWDAGDPIFVSSEGGSELAIRCPPVTERCRFELLAPGQDCKQSKTYKWTLVSDKGNQDIQVTCLDASERLLLEPYGSIEDLVRKANYVQLEIPTEKNESYSAKFELAGSSAAIELVKEYRSRPHCKKIPDQKLSSIKSRFPAYLRPDKKFTFSELYPTPFHDTDEFNYLLIGGSMAAAAAITYATAGVGAPAVIPGTSALIVAVGGGSQGAYMAGLSTIGSLVGSNAIGGAAVLNGLGAAVGLSATAKNAAVFGIALKSMTGIGLAAYDGILIAEDKKTGDLILVSELRMPEEIDGSDYVKSLAKSIKNNEKKIAEASKENDLISARAYLEYRKADLSNAVELLECILLTEKFGQSEVTPEDLILLSIMAHKAGDFDAFHQAVKVLEKSRGKYENTSFIDYLIASSYFTQGQLDQGAKSLQSSIGAEPGIPEPTTLQLVYLSRDGEAFAQNESRMSSLIGLLEKDFNEDRYNSPHTKASVYFRLGTIYLRYDRPAKAIRYFEKARENLSAIQEMEVFARFVEQNFKNDIDVYIAISYAKDGKVTVAEKKMNALLDSLKEDDERRKVYRKQYDDSV</sequence>
<evidence type="ECO:0000256" key="2">
    <source>
        <dbReference type="SAM" id="Coils"/>
    </source>
</evidence>
<comment type="caution">
    <text evidence="3">The sequence shown here is derived from an EMBL/GenBank/DDBJ whole genome shotgun (WGS) entry which is preliminary data.</text>
</comment>
<accession>A0ABT3TNR2</accession>
<evidence type="ECO:0000313" key="3">
    <source>
        <dbReference type="EMBL" id="MCX2983405.1"/>
    </source>
</evidence>
<dbReference type="InterPro" id="IPR019734">
    <property type="entry name" value="TPR_rpt"/>
</dbReference>
<protein>
    <recommendedName>
        <fullName evidence="5">Tetratricopeptide repeat protein</fullName>
    </recommendedName>
</protein>
<dbReference type="PROSITE" id="PS50005">
    <property type="entry name" value="TPR"/>
    <property type="match status" value="1"/>
</dbReference>
<dbReference type="InterPro" id="IPR011990">
    <property type="entry name" value="TPR-like_helical_dom_sf"/>
</dbReference>
<feature type="coiled-coil region" evidence="2">
    <location>
        <begin position="331"/>
        <end position="358"/>
    </location>
</feature>
<dbReference type="Gene3D" id="1.25.40.10">
    <property type="entry name" value="Tetratricopeptide repeat domain"/>
    <property type="match status" value="1"/>
</dbReference>
<proteinExistence type="predicted"/>